<evidence type="ECO:0008006" key="5">
    <source>
        <dbReference type="Google" id="ProtNLM"/>
    </source>
</evidence>
<dbReference type="OrthoDB" id="271156at2"/>
<feature type="chain" id="PRO_5022847154" description="Lipocalin-like domain-containing protein" evidence="2">
    <location>
        <begin position="26"/>
        <end position="288"/>
    </location>
</feature>
<evidence type="ECO:0000313" key="4">
    <source>
        <dbReference type="Proteomes" id="UP000319143"/>
    </source>
</evidence>
<dbReference type="AlphaFoldDB" id="A0A5C6CBI2"/>
<name>A0A5C6CBI2_9BACT</name>
<reference evidence="3 4" key="1">
    <citation type="submission" date="2019-02" db="EMBL/GenBank/DDBJ databases">
        <title>Deep-cultivation of Planctomycetes and their phenomic and genomic characterization uncovers novel biology.</title>
        <authorList>
            <person name="Wiegand S."/>
            <person name="Jogler M."/>
            <person name="Boedeker C."/>
            <person name="Pinto D."/>
            <person name="Vollmers J."/>
            <person name="Rivas-Marin E."/>
            <person name="Kohn T."/>
            <person name="Peeters S.H."/>
            <person name="Heuer A."/>
            <person name="Rast P."/>
            <person name="Oberbeckmann S."/>
            <person name="Bunk B."/>
            <person name="Jeske O."/>
            <person name="Meyerdierks A."/>
            <person name="Storesund J.E."/>
            <person name="Kallscheuer N."/>
            <person name="Luecker S."/>
            <person name="Lage O.M."/>
            <person name="Pohl T."/>
            <person name="Merkel B.J."/>
            <person name="Hornburger P."/>
            <person name="Mueller R.-W."/>
            <person name="Bruemmer F."/>
            <person name="Labrenz M."/>
            <person name="Spormann A.M."/>
            <person name="Op Den Camp H."/>
            <person name="Overmann J."/>
            <person name="Amann R."/>
            <person name="Jetten M.S.M."/>
            <person name="Mascher T."/>
            <person name="Medema M.H."/>
            <person name="Devos D.P."/>
            <person name="Kaster A.-K."/>
            <person name="Ovreas L."/>
            <person name="Rohde M."/>
            <person name="Galperin M.Y."/>
            <person name="Jogler C."/>
        </authorList>
    </citation>
    <scope>NUCLEOTIDE SEQUENCE [LARGE SCALE GENOMIC DNA]</scope>
    <source>
        <strain evidence="3 4">Poly41</strain>
    </source>
</reference>
<feature type="compositionally biased region" description="Polar residues" evidence="1">
    <location>
        <begin position="148"/>
        <end position="164"/>
    </location>
</feature>
<sequence length="288" mass="31144" precursor="true">MSKCQWTPFVIASMLFAVILSPVVAQDTSDKQTSEAEESLLGTWTIESGPKNWIPKLEVTRVDDQLEFQFWGKGSEDNEPFGPAQSLHLLSLYGEVQTQEAIAFSSFKHKNGVIHFIAAIEEGLLVLQSVKIVESSAGPSNQFFISTYTKSSAPKQPNPETTKSTAEDADEKMAAADDAASESKTGQSDAKPSGKRGTISGRIETASTMRGTLTLDPLPEELQPANEIEVGSASPQFRFTNVPDGQYSLSFRGTINGITKNLAWKSLKVDVTGKQTPATLLLRAAEAN</sequence>
<gene>
    <name evidence="3" type="ORF">Poly41_71290</name>
</gene>
<dbReference type="Proteomes" id="UP000319143">
    <property type="component" value="Unassembled WGS sequence"/>
</dbReference>
<feature type="region of interest" description="Disordered" evidence="1">
    <location>
        <begin position="148"/>
        <end position="210"/>
    </location>
</feature>
<evidence type="ECO:0000256" key="2">
    <source>
        <dbReference type="SAM" id="SignalP"/>
    </source>
</evidence>
<dbReference type="RefSeq" id="WP_146531743.1">
    <property type="nucleotide sequence ID" value="NZ_SJPV01000047.1"/>
</dbReference>
<evidence type="ECO:0000313" key="3">
    <source>
        <dbReference type="EMBL" id="TWU21990.1"/>
    </source>
</evidence>
<keyword evidence="2" id="KW-0732">Signal</keyword>
<evidence type="ECO:0000256" key="1">
    <source>
        <dbReference type="SAM" id="MobiDB-lite"/>
    </source>
</evidence>
<dbReference type="EMBL" id="SJPV01000047">
    <property type="protein sequence ID" value="TWU21990.1"/>
    <property type="molecule type" value="Genomic_DNA"/>
</dbReference>
<proteinExistence type="predicted"/>
<feature type="signal peptide" evidence="2">
    <location>
        <begin position="1"/>
        <end position="25"/>
    </location>
</feature>
<organism evidence="3 4">
    <name type="scientific">Novipirellula artificiosorum</name>
    <dbReference type="NCBI Taxonomy" id="2528016"/>
    <lineage>
        <taxon>Bacteria</taxon>
        <taxon>Pseudomonadati</taxon>
        <taxon>Planctomycetota</taxon>
        <taxon>Planctomycetia</taxon>
        <taxon>Pirellulales</taxon>
        <taxon>Pirellulaceae</taxon>
        <taxon>Novipirellula</taxon>
    </lineage>
</organism>
<accession>A0A5C6CBI2</accession>
<protein>
    <recommendedName>
        <fullName evidence="5">Lipocalin-like domain-containing protein</fullName>
    </recommendedName>
</protein>
<comment type="caution">
    <text evidence="3">The sequence shown here is derived from an EMBL/GenBank/DDBJ whole genome shotgun (WGS) entry which is preliminary data.</text>
</comment>
<keyword evidence="4" id="KW-1185">Reference proteome</keyword>